<proteinExistence type="predicted"/>
<keyword evidence="3 6" id="KW-1133">Transmembrane helix</keyword>
<dbReference type="Proteomes" id="UP000230233">
    <property type="component" value="Chromosome X"/>
</dbReference>
<feature type="transmembrane region" description="Helical" evidence="6">
    <location>
        <begin position="357"/>
        <end position="378"/>
    </location>
</feature>
<dbReference type="OrthoDB" id="5800391at2759"/>
<feature type="transmembrane region" description="Helical" evidence="6">
    <location>
        <begin position="102"/>
        <end position="120"/>
    </location>
</feature>
<name>A0A2G5SUD7_9PELO</name>
<dbReference type="Pfam" id="PF08395">
    <property type="entry name" value="7tm_7"/>
    <property type="match status" value="1"/>
</dbReference>
<comment type="subcellular location">
    <subcellularLocation>
        <location evidence="1">Membrane</location>
        <topology evidence="1">Multi-pass membrane protein</topology>
    </subcellularLocation>
</comment>
<evidence type="ECO:0000256" key="1">
    <source>
        <dbReference type="ARBA" id="ARBA00004141"/>
    </source>
</evidence>
<feature type="transmembrane region" description="Helical" evidence="6">
    <location>
        <begin position="434"/>
        <end position="451"/>
    </location>
</feature>
<dbReference type="GO" id="GO:0051606">
    <property type="term" value="P:detection of stimulus"/>
    <property type="evidence" value="ECO:0007669"/>
    <property type="project" value="UniProtKB-ARBA"/>
</dbReference>
<evidence type="ECO:0000256" key="2">
    <source>
        <dbReference type="ARBA" id="ARBA00022692"/>
    </source>
</evidence>
<dbReference type="STRING" id="1611254.A0A2G5SUD7"/>
<evidence type="ECO:0000256" key="6">
    <source>
        <dbReference type="SAM" id="Phobius"/>
    </source>
</evidence>
<feature type="transmembrane region" description="Helical" evidence="6">
    <location>
        <begin position="324"/>
        <end position="345"/>
    </location>
</feature>
<dbReference type="GO" id="GO:0016020">
    <property type="term" value="C:membrane"/>
    <property type="evidence" value="ECO:0007669"/>
    <property type="project" value="UniProtKB-SubCell"/>
</dbReference>
<evidence type="ECO:0000313" key="7">
    <source>
        <dbReference type="EMBL" id="PIC18657.1"/>
    </source>
</evidence>
<feature type="transmembrane region" description="Helical" evidence="6">
    <location>
        <begin position="147"/>
        <end position="169"/>
    </location>
</feature>
<dbReference type="InterPro" id="IPR013604">
    <property type="entry name" value="7TM_chemorcpt"/>
</dbReference>
<evidence type="ECO:0000313" key="8">
    <source>
        <dbReference type="Proteomes" id="UP000230233"/>
    </source>
</evidence>
<keyword evidence="8" id="KW-1185">Reference proteome</keyword>
<evidence type="ECO:0000256" key="4">
    <source>
        <dbReference type="ARBA" id="ARBA00023136"/>
    </source>
</evidence>
<comment type="caution">
    <text evidence="7">The sequence shown here is derived from an EMBL/GenBank/DDBJ whole genome shotgun (WGS) entry which is preliminary data.</text>
</comment>
<evidence type="ECO:0000256" key="3">
    <source>
        <dbReference type="ARBA" id="ARBA00022989"/>
    </source>
</evidence>
<feature type="transmembrane region" description="Helical" evidence="6">
    <location>
        <begin position="240"/>
        <end position="265"/>
    </location>
</feature>
<dbReference type="AlphaFoldDB" id="A0A2G5SUD7"/>
<keyword evidence="4 6" id="KW-0472">Membrane</keyword>
<keyword evidence="5" id="KW-0675">Receptor</keyword>
<feature type="transmembrane region" description="Helical" evidence="6">
    <location>
        <begin position="197"/>
        <end position="220"/>
    </location>
</feature>
<keyword evidence="2 6" id="KW-0812">Transmembrane</keyword>
<dbReference type="GO" id="GO:0038023">
    <property type="term" value="F:signaling receptor activity"/>
    <property type="evidence" value="ECO:0007669"/>
    <property type="project" value="UniProtKB-ARBA"/>
</dbReference>
<protein>
    <recommendedName>
        <fullName evidence="9">Gustatory receptor</fullName>
    </recommendedName>
</protein>
<evidence type="ECO:0000256" key="5">
    <source>
        <dbReference type="ARBA" id="ARBA00023170"/>
    </source>
</evidence>
<dbReference type="PANTHER" id="PTHR21421:SF29">
    <property type="entry name" value="GUSTATORY RECEPTOR 5A FOR TREHALOSE-RELATED"/>
    <property type="match status" value="1"/>
</dbReference>
<dbReference type="PANTHER" id="PTHR21421">
    <property type="entry name" value="GUSTATORY RECEPTOR"/>
    <property type="match status" value="1"/>
</dbReference>
<dbReference type="EMBL" id="PDUG01000006">
    <property type="protein sequence ID" value="PIC18657.1"/>
    <property type="molecule type" value="Genomic_DNA"/>
</dbReference>
<organism evidence="7 8">
    <name type="scientific">Caenorhabditis nigoni</name>
    <dbReference type="NCBI Taxonomy" id="1611254"/>
    <lineage>
        <taxon>Eukaryota</taxon>
        <taxon>Metazoa</taxon>
        <taxon>Ecdysozoa</taxon>
        <taxon>Nematoda</taxon>
        <taxon>Chromadorea</taxon>
        <taxon>Rhabditida</taxon>
        <taxon>Rhabditina</taxon>
        <taxon>Rhabditomorpha</taxon>
        <taxon>Rhabditoidea</taxon>
        <taxon>Rhabditidae</taxon>
        <taxon>Peloderinae</taxon>
        <taxon>Caenorhabditis</taxon>
    </lineage>
</organism>
<evidence type="ECO:0008006" key="9">
    <source>
        <dbReference type="Google" id="ProtNLM"/>
    </source>
</evidence>
<dbReference type="GO" id="GO:0050909">
    <property type="term" value="P:sensory perception of taste"/>
    <property type="evidence" value="ECO:0007669"/>
    <property type="project" value="InterPro"/>
</dbReference>
<sequence length="472" mass="54091">MPSTSHSEVRHHLGLQQVVKGTMLTVFSRKITSPYRFTDSVSNEILDIKMLKSPKISAKKTMIAKILSSRNKWAICDRTLYPIYYLLLILGLNQSIRPNNSLLFRIYSWLVFCLLLFTTVRKFNQIGVRPNGTRETMQEFFANPRSLITLCNALIMMSGLLASLQLYTLGAKRLKPLKILCQFSLNVRSKEAERRQFIINTFLAVLSGVLALTMAATYALSKWGYILYIVGTPNLDTETIFCVLLDSYALFVSRAAISALAILFYQHCSVIRRSIKHLINEMVPAEQDECPLPDASLQKIHDCQISYQRIYNGKAVIEEYYSFVLFYSYGVCIPIFCFLMFVVMSSQSICWSEVVSIVIWIINAILVLLLFSLPAFMIHEDGDRLVASSFRMYHETFHEERDLTVLSQMTFFTFQIHSTKLTLSACNYFYMDRSILLSLFSAILTYFLILWEFDIKTRTIGGGDIGNHTLLP</sequence>
<gene>
    <name evidence="7" type="primary">Cni-lite-1</name>
    <name evidence="7" type="synonym">Cnig_chr_X.g24472</name>
    <name evidence="7" type="ORF">B9Z55_024472</name>
</gene>
<accession>A0A2G5SUD7</accession>
<reference evidence="8" key="1">
    <citation type="submission" date="2017-10" db="EMBL/GenBank/DDBJ databases">
        <title>Rapid genome shrinkage in a self-fertile nematode reveals novel sperm competition proteins.</title>
        <authorList>
            <person name="Yin D."/>
            <person name="Schwarz E.M."/>
            <person name="Thomas C.G."/>
            <person name="Felde R.L."/>
            <person name="Korf I.F."/>
            <person name="Cutter A.D."/>
            <person name="Schartner C.M."/>
            <person name="Ralston E.J."/>
            <person name="Meyer B.J."/>
            <person name="Haag E.S."/>
        </authorList>
    </citation>
    <scope>NUCLEOTIDE SEQUENCE [LARGE SCALE GENOMIC DNA]</scope>
    <source>
        <strain evidence="8">JU1422</strain>
    </source>
</reference>